<sequence>MSTLEAHNLFSVKGKVVLVTGGSRGIGKMIATGFVRNGARVYVSSRSAKDCEKTAAELTALGPGTCIALPANLQNVEDIQKLVTELKSREQALNVLINNAGAAWGESIDTHSDDGFTKVITLNLQRVFTLTQALLPLLRAGANKSKEGTTYKDPSRIINIGSVEGLGALERARPRNLRLRRRESGLHHLSRHMGGRLGREGITSNSIACGLFMTKMTAHTAKTEEGKGWIANIPLGRSGLPEDVAGTAMYLASPAGAFVNGATLTLDGGQLVNMPSQAKL</sequence>
<evidence type="ECO:0000256" key="2">
    <source>
        <dbReference type="ARBA" id="ARBA00022857"/>
    </source>
</evidence>
<evidence type="ECO:0000313" key="5">
    <source>
        <dbReference type="Proteomes" id="UP000320762"/>
    </source>
</evidence>
<keyword evidence="2" id="KW-0521">NADP</keyword>
<reference evidence="4 5" key="1">
    <citation type="journal article" date="2019" name="New Phytol.">
        <title>Comparative genomics reveals unique wood-decay strategies and fruiting body development in the Schizophyllaceae.</title>
        <authorList>
            <person name="Almasi E."/>
            <person name="Sahu N."/>
            <person name="Krizsan K."/>
            <person name="Balint B."/>
            <person name="Kovacs G.M."/>
            <person name="Kiss B."/>
            <person name="Cseklye J."/>
            <person name="Drula E."/>
            <person name="Henrissat B."/>
            <person name="Nagy I."/>
            <person name="Chovatia M."/>
            <person name="Adam C."/>
            <person name="LaButti K."/>
            <person name="Lipzen A."/>
            <person name="Riley R."/>
            <person name="Grigoriev I.V."/>
            <person name="Nagy L.G."/>
        </authorList>
    </citation>
    <scope>NUCLEOTIDE SEQUENCE [LARGE SCALE GENOMIC DNA]</scope>
    <source>
        <strain evidence="4 5">NL-1724</strain>
    </source>
</reference>
<dbReference type="Pfam" id="PF13561">
    <property type="entry name" value="adh_short_C2"/>
    <property type="match status" value="1"/>
</dbReference>
<protein>
    <recommendedName>
        <fullName evidence="6">NAD(P)-binding protein</fullName>
    </recommendedName>
</protein>
<dbReference type="EMBL" id="VDMD01000004">
    <property type="protein sequence ID" value="TRM66404.1"/>
    <property type="molecule type" value="Genomic_DNA"/>
</dbReference>
<evidence type="ECO:0000256" key="1">
    <source>
        <dbReference type="ARBA" id="ARBA00006484"/>
    </source>
</evidence>
<dbReference type="InterPro" id="IPR002347">
    <property type="entry name" value="SDR_fam"/>
</dbReference>
<dbReference type="Proteomes" id="UP000320762">
    <property type="component" value="Unassembled WGS sequence"/>
</dbReference>
<evidence type="ECO:0000313" key="4">
    <source>
        <dbReference type="EMBL" id="TRM66404.1"/>
    </source>
</evidence>
<gene>
    <name evidence="4" type="ORF">BD626DRAFT_567008</name>
</gene>
<dbReference type="STRING" id="97359.A0A550CNT1"/>
<proteinExistence type="inferred from homology"/>
<comment type="caution">
    <text evidence="4">The sequence shown here is derived from an EMBL/GenBank/DDBJ whole genome shotgun (WGS) entry which is preliminary data.</text>
</comment>
<dbReference type="GO" id="GO:0016491">
    <property type="term" value="F:oxidoreductase activity"/>
    <property type="evidence" value="ECO:0007669"/>
    <property type="project" value="UniProtKB-KW"/>
</dbReference>
<dbReference type="PANTHER" id="PTHR43618:SF17">
    <property type="entry name" value="RHAMNOLIPIDS BIOSYNTHESIS 3-OXOACYL-[ACYL-CARRIER-PROTEIN] REDUCTASE"/>
    <property type="match status" value="1"/>
</dbReference>
<keyword evidence="5" id="KW-1185">Reference proteome</keyword>
<dbReference type="SUPFAM" id="SSF51735">
    <property type="entry name" value="NAD(P)-binding Rossmann-fold domains"/>
    <property type="match status" value="1"/>
</dbReference>
<name>A0A550CNT1_9AGAR</name>
<evidence type="ECO:0000256" key="3">
    <source>
        <dbReference type="ARBA" id="ARBA00023002"/>
    </source>
</evidence>
<dbReference type="InterPro" id="IPR036291">
    <property type="entry name" value="NAD(P)-bd_dom_sf"/>
</dbReference>
<accession>A0A550CNT1</accession>
<dbReference type="PANTHER" id="PTHR43618">
    <property type="entry name" value="7-ALPHA-HYDROXYSTEROID DEHYDROGENASE"/>
    <property type="match status" value="1"/>
</dbReference>
<keyword evidence="3" id="KW-0560">Oxidoreductase</keyword>
<evidence type="ECO:0008006" key="6">
    <source>
        <dbReference type="Google" id="ProtNLM"/>
    </source>
</evidence>
<organism evidence="4 5">
    <name type="scientific">Schizophyllum amplum</name>
    <dbReference type="NCBI Taxonomy" id="97359"/>
    <lineage>
        <taxon>Eukaryota</taxon>
        <taxon>Fungi</taxon>
        <taxon>Dikarya</taxon>
        <taxon>Basidiomycota</taxon>
        <taxon>Agaricomycotina</taxon>
        <taxon>Agaricomycetes</taxon>
        <taxon>Agaricomycetidae</taxon>
        <taxon>Agaricales</taxon>
        <taxon>Schizophyllaceae</taxon>
        <taxon>Schizophyllum</taxon>
    </lineage>
</organism>
<dbReference type="Gene3D" id="3.40.50.720">
    <property type="entry name" value="NAD(P)-binding Rossmann-like Domain"/>
    <property type="match status" value="1"/>
</dbReference>
<dbReference type="InterPro" id="IPR052178">
    <property type="entry name" value="Sec_Metab_Biosynth_SDR"/>
</dbReference>
<comment type="similarity">
    <text evidence="1">Belongs to the short-chain dehydrogenases/reductases (SDR) family.</text>
</comment>
<dbReference type="AlphaFoldDB" id="A0A550CNT1"/>
<dbReference type="PRINTS" id="PR00081">
    <property type="entry name" value="GDHRDH"/>
</dbReference>
<dbReference type="OrthoDB" id="2898618at2759"/>